<feature type="region of interest" description="Disordered" evidence="2">
    <location>
        <begin position="721"/>
        <end position="755"/>
    </location>
</feature>
<feature type="region of interest" description="Disordered" evidence="2">
    <location>
        <begin position="268"/>
        <end position="287"/>
    </location>
</feature>
<dbReference type="InterPro" id="IPR007321">
    <property type="entry name" value="Transposase_28"/>
</dbReference>
<dbReference type="PANTHER" id="PTHR33026:SF7">
    <property type="entry name" value="OS03G0100275 PROTEIN"/>
    <property type="match status" value="1"/>
</dbReference>
<evidence type="ECO:0000256" key="1">
    <source>
        <dbReference type="SAM" id="Coils"/>
    </source>
</evidence>
<evidence type="ECO:0000259" key="3">
    <source>
        <dbReference type="Pfam" id="PF04195"/>
    </source>
</evidence>
<sequence length="836" mass="92105">MWHEPGDSRTVVFAAYFTAGLRLPCDDFLPSVLLMYEVKLPQLSPSAFPKLAVFAWMCRTCGFVPTAELFATLFTACASTKDVQTPAGPRKTIFGCVNFMLRLERSDAWPVPISMAKWDRNWMQKWFYVNNPYSSEDAQANWLPFEHSAVTINAKPTVEIDGTLESRLIFLRKVARRLSTRDLCEEFCLLRISPLARTWDVSVNEGEEVLGLPRLVLPAGAEMRTLEDAEFEASKMIGTLTRAEFTRLLQRQADGRVNRVFAGELPSRLKPSQVGDDEAGTSRKRKRAIVKGGQIRTCRSTKAVVESDGEEEEEEDADDIVVANTLLVISSTAVKPMMAVRRKKKKGKVVQVWHGFSDSEGSDGTPTSPVLQRAASRGRRMSPPPASDAEAATGGSASVPAAGTNLAEGERIVVVPSPIRQREGKAPAVEGSISDVTLTAPHFIPVDFATRPEITPFVDGVCQVIAPTEGLGLFTELNEFGESCAAVESLFGLAAHLSAKKSALERLDGYCLRLRKSEEDLRHKEDERRVVADTLKKANAENRSLRFDLEAACERNAERDRQLASAEEKIKSLEACVASAEATAATLAPATESAKEACYTLRLALNDLGARAEDAPGEGGTALDFSEWTQEAAGSVVEVAGAYGDCCARVSAGFVLSLLHAHGCDHIQEFPDFVKEEWPSNTQYSGAALRAFRKGFWEDGGRDCAKVQICENLERIVRNEEGAAANSEKDVRPSGRSPEHEGEGNGGQDHPEGVCRKSCIRPPSGSWRSQNEEFVALKGLPKVRCPFRPVYREMEINGRSYKVFMVAGWLRAHPGRTLEDYDFVRTRRLEDMARFW</sequence>
<organism evidence="4 5">
    <name type="scientific">Oryza sativa subsp. japonica</name>
    <name type="common">Rice</name>
    <dbReference type="NCBI Taxonomy" id="39947"/>
    <lineage>
        <taxon>Eukaryota</taxon>
        <taxon>Viridiplantae</taxon>
        <taxon>Streptophyta</taxon>
        <taxon>Embryophyta</taxon>
        <taxon>Tracheophyta</taxon>
        <taxon>Spermatophyta</taxon>
        <taxon>Magnoliopsida</taxon>
        <taxon>Liliopsida</taxon>
        <taxon>Poales</taxon>
        <taxon>Poaceae</taxon>
        <taxon>BOP clade</taxon>
        <taxon>Oryzoideae</taxon>
        <taxon>Oryzeae</taxon>
        <taxon>Oryzinae</taxon>
        <taxon>Oryza</taxon>
        <taxon>Oryza sativa</taxon>
    </lineage>
</organism>
<feature type="region of interest" description="Disordered" evidence="2">
    <location>
        <begin position="355"/>
        <end position="402"/>
    </location>
</feature>
<keyword evidence="1" id="KW-0175">Coiled coil</keyword>
<gene>
    <name evidence="4" type="ORF">OSJNBb0013O03.15</name>
</gene>
<dbReference type="Proteomes" id="UP000000763">
    <property type="component" value="Chromosome 4"/>
</dbReference>
<dbReference type="PANTHER" id="PTHR33026">
    <property type="entry name" value="OS06G0360600 PROTEIN"/>
    <property type="match status" value="1"/>
</dbReference>
<evidence type="ECO:0000256" key="2">
    <source>
        <dbReference type="SAM" id="MobiDB-lite"/>
    </source>
</evidence>
<reference evidence="5" key="1">
    <citation type="journal article" date="2005" name="Nature">
        <title>The map-based sequence of the rice genome.</title>
        <authorList>
            <consortium name="International rice genome sequencing project (IRGSP)"/>
            <person name="Matsumoto T."/>
            <person name="Wu J."/>
            <person name="Kanamori H."/>
            <person name="Katayose Y."/>
            <person name="Fujisawa M."/>
            <person name="Namiki N."/>
            <person name="Mizuno H."/>
            <person name="Yamamoto K."/>
            <person name="Antonio B.A."/>
            <person name="Baba T."/>
            <person name="Sakata K."/>
            <person name="Nagamura Y."/>
            <person name="Aoki H."/>
            <person name="Arikawa K."/>
            <person name="Arita K."/>
            <person name="Bito T."/>
            <person name="Chiden Y."/>
            <person name="Fujitsuka N."/>
            <person name="Fukunaka R."/>
            <person name="Hamada M."/>
            <person name="Harada C."/>
            <person name="Hayashi A."/>
            <person name="Hijishita S."/>
            <person name="Honda M."/>
            <person name="Hosokawa S."/>
            <person name="Ichikawa Y."/>
            <person name="Idonuma A."/>
            <person name="Iijima M."/>
            <person name="Ikeda M."/>
            <person name="Ikeno M."/>
            <person name="Ito K."/>
            <person name="Ito S."/>
            <person name="Ito T."/>
            <person name="Ito Y."/>
            <person name="Ito Y."/>
            <person name="Iwabuchi A."/>
            <person name="Kamiya K."/>
            <person name="Karasawa W."/>
            <person name="Kurita K."/>
            <person name="Katagiri S."/>
            <person name="Kikuta A."/>
            <person name="Kobayashi H."/>
            <person name="Kobayashi N."/>
            <person name="Machita K."/>
            <person name="Maehara T."/>
            <person name="Masukawa M."/>
            <person name="Mizubayashi T."/>
            <person name="Mukai Y."/>
            <person name="Nagasaki H."/>
            <person name="Nagata Y."/>
            <person name="Naito S."/>
            <person name="Nakashima M."/>
            <person name="Nakama Y."/>
            <person name="Nakamichi Y."/>
            <person name="Nakamura M."/>
            <person name="Meguro A."/>
            <person name="Negishi M."/>
            <person name="Ohta I."/>
            <person name="Ohta T."/>
            <person name="Okamoto M."/>
            <person name="Ono N."/>
            <person name="Saji S."/>
            <person name="Sakaguchi M."/>
            <person name="Sakai K."/>
            <person name="Shibata M."/>
            <person name="Shimokawa T."/>
            <person name="Song J."/>
            <person name="Takazaki Y."/>
            <person name="Terasawa K."/>
            <person name="Tsugane M."/>
            <person name="Tsuji K."/>
            <person name="Ueda S."/>
            <person name="Waki K."/>
            <person name="Yamagata H."/>
            <person name="Yamamoto M."/>
            <person name="Yamamoto S."/>
            <person name="Yamane H."/>
            <person name="Yoshiki S."/>
            <person name="Yoshihara R."/>
            <person name="Yukawa K."/>
            <person name="Zhong H."/>
            <person name="Yano M."/>
            <person name="Yuan Q."/>
            <person name="Ouyang S."/>
            <person name="Liu J."/>
            <person name="Jones K.M."/>
            <person name="Gansberger K."/>
            <person name="Moffat K."/>
            <person name="Hill J."/>
            <person name="Bera J."/>
            <person name="Fadrosh D."/>
            <person name="Jin S."/>
            <person name="Johri S."/>
            <person name="Kim M."/>
            <person name="Overton L."/>
            <person name="Reardon M."/>
            <person name="Tsitrin T."/>
            <person name="Vuong H."/>
            <person name="Weaver B."/>
            <person name="Ciecko A."/>
            <person name="Tallon L."/>
            <person name="Jackson J."/>
            <person name="Pai G."/>
            <person name="Aken S.V."/>
            <person name="Utterback T."/>
            <person name="Reidmuller S."/>
            <person name="Feldblyum T."/>
            <person name="Hsiao J."/>
            <person name="Zismann V."/>
            <person name="Iobst S."/>
            <person name="de Vazeille A.R."/>
            <person name="Buell C.R."/>
            <person name="Ying K."/>
            <person name="Li Y."/>
            <person name="Lu T."/>
            <person name="Huang Y."/>
            <person name="Zhao Q."/>
            <person name="Feng Q."/>
            <person name="Zhang L."/>
            <person name="Zhu J."/>
            <person name="Weng Q."/>
            <person name="Mu J."/>
            <person name="Lu Y."/>
            <person name="Fan D."/>
            <person name="Liu Y."/>
            <person name="Guan J."/>
            <person name="Zhang Y."/>
            <person name="Yu S."/>
            <person name="Liu X."/>
            <person name="Zhang Y."/>
            <person name="Hong G."/>
            <person name="Han B."/>
            <person name="Choisne N."/>
            <person name="Demange N."/>
            <person name="Orjeda G."/>
            <person name="Samain S."/>
            <person name="Cattolico L."/>
            <person name="Pelletier E."/>
            <person name="Couloux A."/>
            <person name="Segurens B."/>
            <person name="Wincker P."/>
            <person name="D'Hont A."/>
            <person name="Scarpelli C."/>
            <person name="Weissenbach J."/>
            <person name="Salanoubat M."/>
            <person name="Quetier F."/>
            <person name="Yu Y."/>
            <person name="Kim H.R."/>
            <person name="Rambo T."/>
            <person name="Currie J."/>
            <person name="Collura K."/>
            <person name="Luo M."/>
            <person name="Yang T."/>
            <person name="Ammiraju J.S.S."/>
            <person name="Engler F."/>
            <person name="Soderlund C."/>
            <person name="Wing R.A."/>
            <person name="Palmer L.E."/>
            <person name="de la Bastide M."/>
            <person name="Spiegel L."/>
            <person name="Nascimento L."/>
            <person name="Zutavern T."/>
            <person name="O'Shaughnessy A."/>
            <person name="Dike S."/>
            <person name="Dedhia N."/>
            <person name="Preston R."/>
            <person name="Balija V."/>
            <person name="McCombie W.R."/>
            <person name="Chow T."/>
            <person name="Chen H."/>
            <person name="Chung M."/>
            <person name="Chen C."/>
            <person name="Shaw J."/>
            <person name="Wu H."/>
            <person name="Hsiao K."/>
            <person name="Chao Y."/>
            <person name="Chu M."/>
            <person name="Cheng C."/>
            <person name="Hour A."/>
            <person name="Lee P."/>
            <person name="Lin S."/>
            <person name="Lin Y."/>
            <person name="Liou J."/>
            <person name="Liu S."/>
            <person name="Hsing Y."/>
            <person name="Raghuvanshi S."/>
            <person name="Mohanty A."/>
            <person name="Bharti A.K."/>
            <person name="Gaur A."/>
            <person name="Gupta V."/>
            <person name="Kumar D."/>
            <person name="Ravi V."/>
            <person name="Vij S."/>
            <person name="Kapur A."/>
            <person name="Khurana P."/>
            <person name="Khurana P."/>
            <person name="Khurana J.P."/>
            <person name="Tyagi A.K."/>
            <person name="Gaikwad K."/>
            <person name="Singh A."/>
            <person name="Dalal V."/>
            <person name="Srivastava S."/>
            <person name="Dixit A."/>
            <person name="Pal A.K."/>
            <person name="Ghazi I.A."/>
            <person name="Yadav M."/>
            <person name="Pandit A."/>
            <person name="Bhargava A."/>
            <person name="Sureshbabu K."/>
            <person name="Batra K."/>
            <person name="Sharma T.R."/>
            <person name="Mohapatra T."/>
            <person name="Singh N.K."/>
            <person name="Messing J."/>
            <person name="Nelson A.B."/>
            <person name="Fuks G."/>
            <person name="Kavchok S."/>
            <person name="Keizer G."/>
            <person name="Linton E."/>
            <person name="Llaca V."/>
            <person name="Song R."/>
            <person name="Tanyolac B."/>
            <person name="Young S."/>
            <person name="Ho-Il K."/>
            <person name="Hahn J.H."/>
            <person name="Sangsakoo G."/>
            <person name="Vanavichit A."/>
            <person name="de Mattos Luiz.A.T."/>
            <person name="Zimmer P.D."/>
            <person name="Malone G."/>
            <person name="Dellagostin O."/>
            <person name="de Oliveira A.C."/>
            <person name="Bevan M."/>
            <person name="Bancroft I."/>
            <person name="Minx P."/>
            <person name="Cordum H."/>
            <person name="Wilson R."/>
            <person name="Cheng Z."/>
            <person name="Jin W."/>
            <person name="Jiang J."/>
            <person name="Leong S.A."/>
            <person name="Iwama H."/>
            <person name="Gojobori T."/>
            <person name="Itoh T."/>
            <person name="Niimura Y."/>
            <person name="Fujii Y."/>
            <person name="Habara T."/>
            <person name="Sakai H."/>
            <person name="Sato Y."/>
            <person name="Wilson G."/>
            <person name="Kumar K."/>
            <person name="McCouch S."/>
            <person name="Juretic N."/>
            <person name="Hoen D."/>
            <person name="Wright S."/>
            <person name="Bruskiewich R."/>
            <person name="Bureau T."/>
            <person name="Miyao A."/>
            <person name="Hirochika H."/>
            <person name="Nishikawa T."/>
            <person name="Kadowaki K."/>
            <person name="Sugiura M."/>
            <person name="Burr B."/>
            <person name="Sasaki T."/>
        </authorList>
    </citation>
    <scope>NUCLEOTIDE SEQUENCE [LARGE SCALE GENOMIC DNA]</scope>
    <source>
        <strain evidence="5">cv. Nipponbare</strain>
    </source>
</reference>
<reference evidence="5" key="2">
    <citation type="journal article" date="2008" name="Nucleic Acids Res.">
        <title>The rice annotation project database (RAP-DB): 2008 update.</title>
        <authorList>
            <consortium name="The rice annotation project (RAP)"/>
        </authorList>
    </citation>
    <scope>GENOME REANNOTATION</scope>
    <source>
        <strain evidence="5">cv. Nipponbare</strain>
    </source>
</reference>
<dbReference type="AlphaFoldDB" id="A0A5S6R707"/>
<name>A0A5S6R707_ORYSJ</name>
<proteinExistence type="predicted"/>
<dbReference type="Pfam" id="PF04195">
    <property type="entry name" value="Transposase_28"/>
    <property type="match status" value="1"/>
</dbReference>
<protein>
    <submittedName>
        <fullName evidence="4">OSJNBb0013O03.15 protein</fullName>
    </submittedName>
</protein>
<evidence type="ECO:0000313" key="5">
    <source>
        <dbReference type="Proteomes" id="UP000000763"/>
    </source>
</evidence>
<feature type="coiled-coil region" evidence="1">
    <location>
        <begin position="521"/>
        <end position="583"/>
    </location>
</feature>
<feature type="domain" description="Transposase (putative) gypsy type" evidence="3">
    <location>
        <begin position="11"/>
        <end position="77"/>
    </location>
</feature>
<dbReference type="EMBL" id="AL731621">
    <property type="protein sequence ID" value="CAI44635.1"/>
    <property type="molecule type" value="Genomic_DNA"/>
</dbReference>
<accession>A0A5S6R707</accession>
<evidence type="ECO:0000313" key="4">
    <source>
        <dbReference type="EMBL" id="CAI44635.1"/>
    </source>
</evidence>